<dbReference type="InterPro" id="IPR051906">
    <property type="entry name" value="TolC-like"/>
</dbReference>
<evidence type="ECO:0000256" key="5">
    <source>
        <dbReference type="ARBA" id="ARBA00022692"/>
    </source>
</evidence>
<dbReference type="RefSeq" id="WP_060918113.1">
    <property type="nucleotide sequence ID" value="NZ_KQ960082.1"/>
</dbReference>
<feature type="signal peptide" evidence="9">
    <location>
        <begin position="1"/>
        <end position="23"/>
    </location>
</feature>
<dbReference type="STRING" id="157687.HMPREF3180_01435"/>
<dbReference type="InterPro" id="IPR003423">
    <property type="entry name" value="OMP_efflux"/>
</dbReference>
<evidence type="ECO:0000313" key="10">
    <source>
        <dbReference type="EMBL" id="KXB64364.1"/>
    </source>
</evidence>
<dbReference type="GO" id="GO:0009279">
    <property type="term" value="C:cell outer membrane"/>
    <property type="evidence" value="ECO:0007669"/>
    <property type="project" value="UniProtKB-SubCell"/>
</dbReference>
<keyword evidence="9" id="KW-0732">Signal</keyword>
<dbReference type="GO" id="GO:1990281">
    <property type="term" value="C:efflux pump complex"/>
    <property type="evidence" value="ECO:0007669"/>
    <property type="project" value="TreeGrafter"/>
</dbReference>
<evidence type="ECO:0000313" key="11">
    <source>
        <dbReference type="Proteomes" id="UP000070483"/>
    </source>
</evidence>
<dbReference type="PANTHER" id="PTHR30026:SF20">
    <property type="entry name" value="OUTER MEMBRANE PROTEIN TOLC"/>
    <property type="match status" value="1"/>
</dbReference>
<keyword evidence="11" id="KW-1185">Reference proteome</keyword>
<dbReference type="EMBL" id="LSDD01000102">
    <property type="protein sequence ID" value="KXB64364.1"/>
    <property type="molecule type" value="Genomic_DNA"/>
</dbReference>
<evidence type="ECO:0000256" key="6">
    <source>
        <dbReference type="ARBA" id="ARBA00023136"/>
    </source>
</evidence>
<keyword evidence="5" id="KW-0812">Transmembrane</keyword>
<dbReference type="Proteomes" id="UP000070483">
    <property type="component" value="Unassembled WGS sequence"/>
</dbReference>
<comment type="similarity">
    <text evidence="2">Belongs to the outer membrane factor (OMF) (TC 1.B.17) family.</text>
</comment>
<dbReference type="Pfam" id="PF02321">
    <property type="entry name" value="OEP"/>
    <property type="match status" value="2"/>
</dbReference>
<organism evidence="10 11">
    <name type="scientific">Leptotrichia wadei</name>
    <dbReference type="NCBI Taxonomy" id="157687"/>
    <lineage>
        <taxon>Bacteria</taxon>
        <taxon>Fusobacteriati</taxon>
        <taxon>Fusobacteriota</taxon>
        <taxon>Fusobacteriia</taxon>
        <taxon>Fusobacteriales</taxon>
        <taxon>Leptotrichiaceae</taxon>
        <taxon>Leptotrichia</taxon>
    </lineage>
</organism>
<protein>
    <submittedName>
        <fullName evidence="10">Outer membrane efflux protein</fullName>
    </submittedName>
</protein>
<reference evidence="11" key="1">
    <citation type="submission" date="2016-01" db="EMBL/GenBank/DDBJ databases">
        <authorList>
            <person name="Mitreva M."/>
            <person name="Pepin K.H."/>
            <person name="Mihindukulasuriya K.A."/>
            <person name="Fulton R."/>
            <person name="Fronick C."/>
            <person name="O'Laughlin M."/>
            <person name="Miner T."/>
            <person name="Herter B."/>
            <person name="Rosa B.A."/>
            <person name="Cordes M."/>
            <person name="Tomlinson C."/>
            <person name="Wollam A."/>
            <person name="Palsikar V.B."/>
            <person name="Mardis E.R."/>
            <person name="Wilson R.K."/>
        </authorList>
    </citation>
    <scope>NUCLEOTIDE SEQUENCE [LARGE SCALE GENOMIC DNA]</scope>
    <source>
        <strain evidence="11">KA00185</strain>
    </source>
</reference>
<gene>
    <name evidence="10" type="ORF">HMPREF3180_01435</name>
</gene>
<dbReference type="SUPFAM" id="SSF56954">
    <property type="entry name" value="Outer membrane efflux proteins (OEP)"/>
    <property type="match status" value="1"/>
</dbReference>
<dbReference type="PANTHER" id="PTHR30026">
    <property type="entry name" value="OUTER MEMBRANE PROTEIN TOLC"/>
    <property type="match status" value="1"/>
</dbReference>
<dbReference type="GO" id="GO:0015562">
    <property type="term" value="F:efflux transmembrane transporter activity"/>
    <property type="evidence" value="ECO:0007669"/>
    <property type="project" value="InterPro"/>
</dbReference>
<keyword evidence="7" id="KW-0998">Cell outer membrane</keyword>
<keyword evidence="8" id="KW-0175">Coiled coil</keyword>
<feature type="coiled-coil region" evidence="8">
    <location>
        <begin position="352"/>
        <end position="410"/>
    </location>
</feature>
<dbReference type="AlphaFoldDB" id="A0A134A9K7"/>
<feature type="chain" id="PRO_5007461370" evidence="9">
    <location>
        <begin position="24"/>
        <end position="423"/>
    </location>
</feature>
<evidence type="ECO:0000256" key="3">
    <source>
        <dbReference type="ARBA" id="ARBA00022448"/>
    </source>
</evidence>
<accession>A0A134A9K7</accession>
<evidence type="ECO:0000256" key="2">
    <source>
        <dbReference type="ARBA" id="ARBA00007613"/>
    </source>
</evidence>
<evidence type="ECO:0000256" key="9">
    <source>
        <dbReference type="SAM" id="SignalP"/>
    </source>
</evidence>
<comment type="caution">
    <text evidence="10">The sequence shown here is derived from an EMBL/GenBank/DDBJ whole genome shotgun (WGS) entry which is preliminary data.</text>
</comment>
<evidence type="ECO:0000256" key="7">
    <source>
        <dbReference type="ARBA" id="ARBA00023237"/>
    </source>
</evidence>
<evidence type="ECO:0000256" key="8">
    <source>
        <dbReference type="SAM" id="Coils"/>
    </source>
</evidence>
<keyword evidence="6" id="KW-0472">Membrane</keyword>
<evidence type="ECO:0000256" key="4">
    <source>
        <dbReference type="ARBA" id="ARBA00022452"/>
    </source>
</evidence>
<dbReference type="PATRIC" id="fig|157687.3.peg.1429"/>
<dbReference type="GO" id="GO:0015288">
    <property type="term" value="F:porin activity"/>
    <property type="evidence" value="ECO:0007669"/>
    <property type="project" value="TreeGrafter"/>
</dbReference>
<keyword evidence="3" id="KW-0813">Transport</keyword>
<proteinExistence type="inferred from homology"/>
<comment type="subcellular location">
    <subcellularLocation>
        <location evidence="1">Cell outer membrane</location>
    </subcellularLocation>
</comment>
<name>A0A134A9K7_9FUSO</name>
<dbReference type="Gene3D" id="1.20.1600.10">
    <property type="entry name" value="Outer membrane efflux proteins (OEP)"/>
    <property type="match status" value="1"/>
</dbReference>
<evidence type="ECO:0000256" key="1">
    <source>
        <dbReference type="ARBA" id="ARBA00004442"/>
    </source>
</evidence>
<sequence length="423" mass="48222">MKKNKLRMIVVPLLLLIAIPGFAEKITIQEAAEMAIKNNKDIKIEMLKTEQGKIDVDRAWANRFFTVGYSGSAQEHLDKSFSRTGEAYQHYLTLSQPIYTGGKLKLNHEISKEKLTLSQLSLDKVKKDTVLSTVQAYIDVYNAMSTLGVLQKSKETLDENLKTQKELYDLRMTTQPELTEAERSVASIEAQIVEQEGNIEVSKEALGILIGVKNSSQIEIVPFGVEDNFTKTIKLDEDLAKLPIENTEYKMAVKQNDLSKKNIKVQEADFKPTVSGMINYGVLQSQDKFGNIFKTKNFTTSAGVKWSWDIFDWGTRKNNVNYAKKTQEISAVQVEQTLETVQANMKKTYYQLRSLEKSIAALQLAVQKAEESYNLEKERYSYRLITMENLLQSETNLRQARVNYAQAKLNYYFLVSKYGAFLD</sequence>
<keyword evidence="4" id="KW-1134">Transmembrane beta strand</keyword>
<dbReference type="OrthoDB" id="9814032at2"/>